<protein>
    <submittedName>
        <fullName evidence="1">Uncharacterized protein</fullName>
    </submittedName>
</protein>
<dbReference type="EMBL" id="CM044706">
    <property type="protein sequence ID" value="KAI5658399.1"/>
    <property type="molecule type" value="Genomic_DNA"/>
</dbReference>
<accession>A0ACC0ACP0</accession>
<dbReference type="Proteomes" id="UP001060085">
    <property type="component" value="Linkage Group LG06"/>
</dbReference>
<name>A0ACC0ACP0_CATRO</name>
<comment type="caution">
    <text evidence="1">The sequence shown here is derived from an EMBL/GenBank/DDBJ whole genome shotgun (WGS) entry which is preliminary data.</text>
</comment>
<gene>
    <name evidence="1" type="ORF">M9H77_27192</name>
</gene>
<evidence type="ECO:0000313" key="2">
    <source>
        <dbReference type="Proteomes" id="UP001060085"/>
    </source>
</evidence>
<organism evidence="1 2">
    <name type="scientific">Catharanthus roseus</name>
    <name type="common">Madagascar periwinkle</name>
    <name type="synonym">Vinca rosea</name>
    <dbReference type="NCBI Taxonomy" id="4058"/>
    <lineage>
        <taxon>Eukaryota</taxon>
        <taxon>Viridiplantae</taxon>
        <taxon>Streptophyta</taxon>
        <taxon>Embryophyta</taxon>
        <taxon>Tracheophyta</taxon>
        <taxon>Spermatophyta</taxon>
        <taxon>Magnoliopsida</taxon>
        <taxon>eudicotyledons</taxon>
        <taxon>Gunneridae</taxon>
        <taxon>Pentapetalae</taxon>
        <taxon>asterids</taxon>
        <taxon>lamiids</taxon>
        <taxon>Gentianales</taxon>
        <taxon>Apocynaceae</taxon>
        <taxon>Rauvolfioideae</taxon>
        <taxon>Vinceae</taxon>
        <taxon>Catharanthinae</taxon>
        <taxon>Catharanthus</taxon>
    </lineage>
</organism>
<keyword evidence="2" id="KW-1185">Reference proteome</keyword>
<reference evidence="2" key="1">
    <citation type="journal article" date="2023" name="Nat. Plants">
        <title>Single-cell RNA sequencing provides a high-resolution roadmap for understanding the multicellular compartmentation of specialized metabolism.</title>
        <authorList>
            <person name="Sun S."/>
            <person name="Shen X."/>
            <person name="Li Y."/>
            <person name="Li Y."/>
            <person name="Wang S."/>
            <person name="Li R."/>
            <person name="Zhang H."/>
            <person name="Shen G."/>
            <person name="Guo B."/>
            <person name="Wei J."/>
            <person name="Xu J."/>
            <person name="St-Pierre B."/>
            <person name="Chen S."/>
            <person name="Sun C."/>
        </authorList>
    </citation>
    <scope>NUCLEOTIDE SEQUENCE [LARGE SCALE GENOMIC DNA]</scope>
</reference>
<proteinExistence type="predicted"/>
<sequence length="143" mass="16504">MVKGLGSNKEITLYRRTKDAQEKSQRVSRIPVLKCEGKSKFSRKIGCLIFLSYLKPVIRFLISQNEKGSSDFFKGMKKNGRPISRVMQEHQGVVTRAKEKQLKSNKDQIEQEKFQGLNFHVQDFIGLKFSCPRLYGAISEIFE</sequence>
<evidence type="ECO:0000313" key="1">
    <source>
        <dbReference type="EMBL" id="KAI5658399.1"/>
    </source>
</evidence>